<organism evidence="2 3">
    <name type="scientific">Yersinia enterocolitica LC20</name>
    <dbReference type="NCBI Taxonomy" id="1443113"/>
    <lineage>
        <taxon>Bacteria</taxon>
        <taxon>Pseudomonadati</taxon>
        <taxon>Pseudomonadota</taxon>
        <taxon>Gammaproteobacteria</taxon>
        <taxon>Enterobacterales</taxon>
        <taxon>Yersiniaceae</taxon>
        <taxon>Yersinia</taxon>
    </lineage>
</organism>
<accession>A0A7U4GH23</accession>
<dbReference type="AlphaFoldDB" id="A0A7U4GH23"/>
<evidence type="ECO:0000259" key="1">
    <source>
        <dbReference type="Pfam" id="PF08980"/>
    </source>
</evidence>
<dbReference type="KEGG" id="yel:LC20_03906"/>
<proteinExistence type="predicted"/>
<dbReference type="Pfam" id="PF08980">
    <property type="entry name" value="DUF1883"/>
    <property type="match status" value="1"/>
</dbReference>
<dbReference type="EMBL" id="CP007448">
    <property type="protein sequence ID" value="AHM75159.2"/>
    <property type="molecule type" value="Genomic_DNA"/>
</dbReference>
<dbReference type="InterPro" id="IPR036488">
    <property type="entry name" value="DUF1883-like_sf"/>
</dbReference>
<dbReference type="Gene3D" id="4.10.1210.10">
    <property type="entry name" value="Atu1913-like"/>
    <property type="match status" value="1"/>
</dbReference>
<feature type="domain" description="DUF1883" evidence="1">
    <location>
        <begin position="1"/>
        <end position="80"/>
    </location>
</feature>
<sequence length="88" mass="9941">MSFLHTKEHLDRGDTVAVECSHQVNVLVMTDNDFNNYKNNRGFNYHGGFFSHFPAHVTVPNTGSWNIVIALPPGRQANIRHSIRIIPA</sequence>
<reference evidence="2 3" key="1">
    <citation type="submission" date="2017-11" db="EMBL/GenBank/DDBJ databases">
        <title>The complete genome sequence and comparative genome analysis of Yersinia enterocolitica strain LC20.</title>
        <authorList>
            <person name="Shi G."/>
            <person name="Su M."/>
            <person name="Liang J."/>
            <person name="Gu W."/>
            <person name="Xiao Y."/>
            <person name="Zhang Z."/>
            <person name="Qiu H."/>
            <person name="Duan R."/>
            <person name="Zhang Z."/>
            <person name="Li Y."/>
            <person name="Zhang X."/>
            <person name="Ling Y."/>
            <person name="Song L."/>
            <person name="Chen M."/>
            <person name="Zhao Y."/>
            <person name="Wu J."/>
            <person name="Jing H."/>
            <person name="Xiao J."/>
            <person name="Wang X."/>
        </authorList>
    </citation>
    <scope>NUCLEOTIDE SEQUENCE [LARGE SCALE GENOMIC DNA]</scope>
    <source>
        <strain evidence="2 3">LC20</strain>
    </source>
</reference>
<dbReference type="InterPro" id="IPR015073">
    <property type="entry name" value="DUF1883"/>
</dbReference>
<evidence type="ECO:0000313" key="3">
    <source>
        <dbReference type="Proteomes" id="UP000230961"/>
    </source>
</evidence>
<protein>
    <submittedName>
        <fullName evidence="2">DUF1883 domain-containing protein</fullName>
    </submittedName>
</protein>
<dbReference type="SUPFAM" id="SSF141099">
    <property type="entry name" value="Atu1913-like"/>
    <property type="match status" value="1"/>
</dbReference>
<name>A0A7U4GH23_YEREN</name>
<dbReference type="Proteomes" id="UP000230961">
    <property type="component" value="Chromosome"/>
</dbReference>
<gene>
    <name evidence="2" type="ORF">LC20_03906</name>
</gene>
<evidence type="ECO:0000313" key="2">
    <source>
        <dbReference type="EMBL" id="AHM75159.2"/>
    </source>
</evidence>